<dbReference type="PANTHER" id="PTHR39430:SF1">
    <property type="entry name" value="PROTEASE"/>
    <property type="match status" value="1"/>
</dbReference>
<feature type="transmembrane region" description="Helical" evidence="1">
    <location>
        <begin position="228"/>
        <end position="251"/>
    </location>
</feature>
<dbReference type="InterPro" id="IPR003675">
    <property type="entry name" value="Rce1/LyrA-like_dom"/>
</dbReference>
<feature type="transmembrane region" description="Helical" evidence="1">
    <location>
        <begin position="138"/>
        <end position="157"/>
    </location>
</feature>
<feature type="transmembrane region" description="Helical" evidence="1">
    <location>
        <begin position="70"/>
        <end position="87"/>
    </location>
</feature>
<dbReference type="GO" id="GO:0080120">
    <property type="term" value="P:CAAX-box protein maturation"/>
    <property type="evidence" value="ECO:0007669"/>
    <property type="project" value="UniProtKB-ARBA"/>
</dbReference>
<dbReference type="Pfam" id="PF02517">
    <property type="entry name" value="Rce1-like"/>
    <property type="match status" value="1"/>
</dbReference>
<evidence type="ECO:0000256" key="1">
    <source>
        <dbReference type="SAM" id="Phobius"/>
    </source>
</evidence>
<proteinExistence type="predicted"/>
<evidence type="ECO:0000259" key="2">
    <source>
        <dbReference type="Pfam" id="PF02517"/>
    </source>
</evidence>
<dbReference type="RefSeq" id="WP_350017159.1">
    <property type="nucleotide sequence ID" value="NZ_CP157948.1"/>
</dbReference>
<organism evidence="3">
    <name type="scientific">Rhodanobacter sp. IGA1.0</name>
    <dbReference type="NCBI Taxonomy" id="3158582"/>
    <lineage>
        <taxon>Bacteria</taxon>
        <taxon>Pseudomonadati</taxon>
        <taxon>Pseudomonadota</taxon>
        <taxon>Gammaproteobacteria</taxon>
        <taxon>Lysobacterales</taxon>
        <taxon>Rhodanobacteraceae</taxon>
        <taxon>Rhodanobacter</taxon>
    </lineage>
</organism>
<keyword evidence="1" id="KW-1133">Transmembrane helix</keyword>
<protein>
    <submittedName>
        <fullName evidence="3">CPBP family intramembrane glutamic endopeptidase</fullName>
        <ecNumber evidence="3">3.4.-.-</ecNumber>
    </submittedName>
</protein>
<accession>A0AAU7QS84</accession>
<dbReference type="EMBL" id="CP157948">
    <property type="protein sequence ID" value="XBS91628.1"/>
    <property type="molecule type" value="Genomic_DNA"/>
</dbReference>
<feature type="transmembrane region" description="Helical" evidence="1">
    <location>
        <begin position="30"/>
        <end position="50"/>
    </location>
</feature>
<name>A0AAU7QS84_9GAMM</name>
<gene>
    <name evidence="3" type="ORF">ABNK63_08390</name>
</gene>
<reference evidence="3" key="1">
    <citation type="submission" date="2024-06" db="EMBL/GenBank/DDBJ databases">
        <authorList>
            <person name="Sun Y."/>
        </authorList>
    </citation>
    <scope>NUCLEOTIDE SEQUENCE</scope>
    <source>
        <strain evidence="3">IGA1.0</strain>
    </source>
</reference>
<feature type="transmembrane region" description="Helical" evidence="1">
    <location>
        <begin position="107"/>
        <end position="126"/>
    </location>
</feature>
<sequence length="263" mass="29076">MNRLAAVLRWLPVFILLDLYVNLVPRVAGFALPVWLTYVAGFFLLAYGLCRFGLGITRMQTVGLGRSPGWLSSLGLGFAIGFGVWALKNLLYFGMGKFDVVGWRDWSFVLPMLGQALVGMLLASAINDLMIRGYGLAFCRRFNLMAWYLLITTAVYALDDSWNEGIDPFNLLFSAVLGVSLAYTVLRTGAIWMSIGIHWGGNMCYRFMAGFDGQGVLRLEHVIEGARFEYAGLAVTALMFPLVVLVLRWFAGQKSPAPDSSAD</sequence>
<dbReference type="GO" id="GO:0004175">
    <property type="term" value="F:endopeptidase activity"/>
    <property type="evidence" value="ECO:0007669"/>
    <property type="project" value="UniProtKB-ARBA"/>
</dbReference>
<feature type="transmembrane region" description="Helical" evidence="1">
    <location>
        <begin position="169"/>
        <end position="186"/>
    </location>
</feature>
<dbReference type="AlphaFoldDB" id="A0AAU7QS84"/>
<keyword evidence="1" id="KW-0472">Membrane</keyword>
<keyword evidence="1" id="KW-0812">Transmembrane</keyword>
<dbReference type="EC" id="3.4.-.-" evidence="3"/>
<evidence type="ECO:0000313" key="3">
    <source>
        <dbReference type="EMBL" id="XBS91628.1"/>
    </source>
</evidence>
<feature type="domain" description="CAAX prenyl protease 2/Lysostaphin resistance protein A-like" evidence="2">
    <location>
        <begin position="113"/>
        <end position="203"/>
    </location>
</feature>
<dbReference type="PANTHER" id="PTHR39430">
    <property type="entry name" value="MEMBRANE-ASSOCIATED PROTEASE-RELATED"/>
    <property type="match status" value="1"/>
</dbReference>
<feature type="transmembrane region" description="Helical" evidence="1">
    <location>
        <begin position="7"/>
        <end position="24"/>
    </location>
</feature>
<keyword evidence="3" id="KW-0378">Hydrolase</keyword>